<dbReference type="SMART" id="SM00471">
    <property type="entry name" value="HDc"/>
    <property type="match status" value="1"/>
</dbReference>
<evidence type="ECO:0000256" key="8">
    <source>
        <dbReference type="RuleBase" id="RU003953"/>
    </source>
</evidence>
<dbReference type="NCBIfam" id="TIGR00277">
    <property type="entry name" value="HDIG"/>
    <property type="match status" value="1"/>
</dbReference>
<evidence type="ECO:0000259" key="9">
    <source>
        <dbReference type="SMART" id="SM00471"/>
    </source>
</evidence>
<dbReference type="InterPro" id="IPR003607">
    <property type="entry name" value="HD/PDEase_dom"/>
</dbReference>
<dbReference type="Gene3D" id="1.10.246.80">
    <property type="match status" value="1"/>
</dbReference>
<evidence type="ECO:0000256" key="6">
    <source>
        <dbReference type="ARBA" id="ARBA00022741"/>
    </source>
</evidence>
<dbReference type="CDD" id="cd00077">
    <property type="entry name" value="HDc"/>
    <property type="match status" value="1"/>
</dbReference>
<dbReference type="Gene3D" id="3.30.460.10">
    <property type="entry name" value="Beta Polymerase, domain 2"/>
    <property type="match status" value="1"/>
</dbReference>
<reference evidence="10 11" key="1">
    <citation type="journal article" date="2016" name="Nat. Commun.">
        <title>Thousands of microbial genomes shed light on interconnected biogeochemical processes in an aquifer system.</title>
        <authorList>
            <person name="Anantharaman K."/>
            <person name="Brown C.T."/>
            <person name="Hug L.A."/>
            <person name="Sharon I."/>
            <person name="Castelle C.J."/>
            <person name="Probst A.J."/>
            <person name="Thomas B.C."/>
            <person name="Singh A."/>
            <person name="Wilkins M.J."/>
            <person name="Karaoz U."/>
            <person name="Brodie E.L."/>
            <person name="Williams K.H."/>
            <person name="Hubbard S.S."/>
            <person name="Banfield J.F."/>
        </authorList>
    </citation>
    <scope>NUCLEOTIDE SEQUENCE [LARGE SCALE GENOMIC DNA]</scope>
</reference>
<dbReference type="Pfam" id="PF12627">
    <property type="entry name" value="PolyA_pol_RNAbd"/>
    <property type="match status" value="1"/>
</dbReference>
<dbReference type="Pfam" id="PF01743">
    <property type="entry name" value="PolyA_pol"/>
    <property type="match status" value="1"/>
</dbReference>
<dbReference type="STRING" id="1797247.A2419_03025"/>
<feature type="domain" description="HD/PDEase" evidence="9">
    <location>
        <begin position="250"/>
        <end position="385"/>
    </location>
</feature>
<keyword evidence="2 8" id="KW-0808">Transferase</keyword>
<dbReference type="GO" id="GO:0000049">
    <property type="term" value="F:tRNA binding"/>
    <property type="evidence" value="ECO:0007669"/>
    <property type="project" value="TreeGrafter"/>
</dbReference>
<organism evidence="10 11">
    <name type="scientific">Candidatus Adlerbacteria bacterium RIFOXYC1_FULL_48_26</name>
    <dbReference type="NCBI Taxonomy" id="1797247"/>
    <lineage>
        <taxon>Bacteria</taxon>
        <taxon>Candidatus Adleribacteriota</taxon>
    </lineage>
</organism>
<dbReference type="GO" id="GO:0008033">
    <property type="term" value="P:tRNA processing"/>
    <property type="evidence" value="ECO:0007669"/>
    <property type="project" value="UniProtKB-KW"/>
</dbReference>
<proteinExistence type="inferred from homology"/>
<dbReference type="Pfam" id="PF01966">
    <property type="entry name" value="HD"/>
    <property type="match status" value="1"/>
</dbReference>
<evidence type="ECO:0000256" key="2">
    <source>
        <dbReference type="ARBA" id="ARBA00022679"/>
    </source>
</evidence>
<gene>
    <name evidence="10" type="ORF">A2419_03025</name>
</gene>
<dbReference type="AlphaFoldDB" id="A0A1F4Y426"/>
<evidence type="ECO:0000256" key="7">
    <source>
        <dbReference type="ARBA" id="ARBA00022842"/>
    </source>
</evidence>
<dbReference type="InterPro" id="IPR050264">
    <property type="entry name" value="Bact_CCA-adding_enz_type3_sf"/>
</dbReference>
<comment type="caution">
    <text evidence="10">The sequence shown here is derived from an EMBL/GenBank/DDBJ whole genome shotgun (WGS) entry which is preliminary data.</text>
</comment>
<dbReference type="EMBL" id="MEXB01000004">
    <property type="protein sequence ID" value="OGC88709.1"/>
    <property type="molecule type" value="Genomic_DNA"/>
</dbReference>
<dbReference type="GO" id="GO:0000166">
    <property type="term" value="F:nucleotide binding"/>
    <property type="evidence" value="ECO:0007669"/>
    <property type="project" value="UniProtKB-KW"/>
</dbReference>
<dbReference type="InterPro" id="IPR006674">
    <property type="entry name" value="HD_domain"/>
</dbReference>
<dbReference type="SUPFAM" id="SSF81891">
    <property type="entry name" value="Poly A polymerase C-terminal region-like"/>
    <property type="match status" value="1"/>
</dbReference>
<dbReference type="PANTHER" id="PTHR46173:SF1">
    <property type="entry name" value="CCA TRNA NUCLEOTIDYLTRANSFERASE 1, MITOCHONDRIAL"/>
    <property type="match status" value="1"/>
</dbReference>
<dbReference type="SUPFAM" id="SSF81301">
    <property type="entry name" value="Nucleotidyltransferase"/>
    <property type="match status" value="1"/>
</dbReference>
<evidence type="ECO:0000256" key="3">
    <source>
        <dbReference type="ARBA" id="ARBA00022694"/>
    </source>
</evidence>
<dbReference type="Proteomes" id="UP000176568">
    <property type="component" value="Unassembled WGS sequence"/>
</dbReference>
<evidence type="ECO:0000313" key="10">
    <source>
        <dbReference type="EMBL" id="OGC88709.1"/>
    </source>
</evidence>
<name>A0A1F4Y426_9BACT</name>
<keyword evidence="6" id="KW-0547">Nucleotide-binding</keyword>
<evidence type="ECO:0000256" key="1">
    <source>
        <dbReference type="ARBA" id="ARBA00001946"/>
    </source>
</evidence>
<keyword evidence="4" id="KW-0548">Nucleotidyltransferase</keyword>
<comment type="cofactor">
    <cofactor evidence="1">
        <name>Mg(2+)</name>
        <dbReference type="ChEBI" id="CHEBI:18420"/>
    </cofactor>
</comment>
<protein>
    <recommendedName>
        <fullName evidence="9">HD/PDEase domain-containing protein</fullName>
    </recommendedName>
</protein>
<sequence>MQLLQNQIPKEVSRITETLAKAGFEAWIVGGCVRDVLLGRKPKDWDITTNANPQQIQDLFENTFYTNEFGTVGIVNEGVEDETLKIVEATPYRLEGKYSDARRPDSVEFGQNIEEDLKRRDFSVNALAYNPVSQQLLDLYGGIKDTSAGIIRAVGEPEERFGEDALRIMRAIRISAELGFSIEENTKQAMKHCAGQLSKISKERIRDEFIRIINSSKPKDALFLAHNIGILKYIAPELEDGIGIEQNQAHSFDVFEHNVRAIQHAADKNWSFTVRLAALFHDIGKPASRRWSNEKHDWTFHGHEVIGAKMTKKALESLKFTRETVDTVQNLVRWHMFFSDPDKITLSAVRRIITNVGRDHIEELVELRICDRIGTGRPKEQPFRLRKYQAMIEEALHDPISVGMLAVDGKEIMKITNEKPGPRIGWLLHALLEGVLDDPKRNTKEYLTEKTLEFAQLSDKDLKKIGEAGVEKRDELEGESLKEIQRKYFVS</sequence>
<dbReference type="GO" id="GO:0046872">
    <property type="term" value="F:metal ion binding"/>
    <property type="evidence" value="ECO:0007669"/>
    <property type="project" value="UniProtKB-KW"/>
</dbReference>
<evidence type="ECO:0000256" key="4">
    <source>
        <dbReference type="ARBA" id="ARBA00022695"/>
    </source>
</evidence>
<keyword evidence="7" id="KW-0460">Magnesium</keyword>
<dbReference type="InterPro" id="IPR006675">
    <property type="entry name" value="HDIG_dom"/>
</dbReference>
<dbReference type="Gene3D" id="1.10.3090.10">
    <property type="entry name" value="cca-adding enzyme, domain 2"/>
    <property type="match status" value="1"/>
</dbReference>
<dbReference type="InterPro" id="IPR043519">
    <property type="entry name" value="NT_sf"/>
</dbReference>
<dbReference type="InterPro" id="IPR002646">
    <property type="entry name" value="PolA_pol_head_dom"/>
</dbReference>
<evidence type="ECO:0000256" key="5">
    <source>
        <dbReference type="ARBA" id="ARBA00022723"/>
    </source>
</evidence>
<keyword evidence="5" id="KW-0479">Metal-binding</keyword>
<keyword evidence="3" id="KW-0819">tRNA processing</keyword>
<dbReference type="GO" id="GO:0016779">
    <property type="term" value="F:nucleotidyltransferase activity"/>
    <property type="evidence" value="ECO:0007669"/>
    <property type="project" value="UniProtKB-KW"/>
</dbReference>
<keyword evidence="8" id="KW-0694">RNA-binding</keyword>
<dbReference type="CDD" id="cd05398">
    <property type="entry name" value="NT_ClassII-CCAase"/>
    <property type="match status" value="1"/>
</dbReference>
<accession>A0A1F4Y426</accession>
<dbReference type="InterPro" id="IPR032828">
    <property type="entry name" value="PolyA_RNA-bd"/>
</dbReference>
<dbReference type="PANTHER" id="PTHR46173">
    <property type="entry name" value="CCA TRNA NUCLEOTIDYLTRANSFERASE 1, MITOCHONDRIAL"/>
    <property type="match status" value="1"/>
</dbReference>
<comment type="similarity">
    <text evidence="8">Belongs to the tRNA nucleotidyltransferase/poly(A) polymerase family.</text>
</comment>
<evidence type="ECO:0000313" key="11">
    <source>
        <dbReference type="Proteomes" id="UP000176568"/>
    </source>
</evidence>